<dbReference type="AlphaFoldDB" id="A0AAV4ASZ3"/>
<keyword evidence="2" id="KW-1185">Reference proteome</keyword>
<accession>A0AAV4ASZ3</accession>
<protein>
    <submittedName>
        <fullName evidence="1">Uncharacterized protein</fullName>
    </submittedName>
</protein>
<dbReference type="EMBL" id="BLXT01004140">
    <property type="protein sequence ID" value="GFO10005.1"/>
    <property type="molecule type" value="Genomic_DNA"/>
</dbReference>
<comment type="caution">
    <text evidence="1">The sequence shown here is derived from an EMBL/GenBank/DDBJ whole genome shotgun (WGS) entry which is preliminary data.</text>
</comment>
<gene>
    <name evidence="1" type="ORF">PoB_003651000</name>
</gene>
<reference evidence="1 2" key="1">
    <citation type="journal article" date="2021" name="Elife">
        <title>Chloroplast acquisition without the gene transfer in kleptoplastic sea slugs, Plakobranchus ocellatus.</title>
        <authorList>
            <person name="Maeda T."/>
            <person name="Takahashi S."/>
            <person name="Yoshida T."/>
            <person name="Shimamura S."/>
            <person name="Takaki Y."/>
            <person name="Nagai Y."/>
            <person name="Toyoda A."/>
            <person name="Suzuki Y."/>
            <person name="Arimoto A."/>
            <person name="Ishii H."/>
            <person name="Satoh N."/>
            <person name="Nishiyama T."/>
            <person name="Hasebe M."/>
            <person name="Maruyama T."/>
            <person name="Minagawa J."/>
            <person name="Obokata J."/>
            <person name="Shigenobu S."/>
        </authorList>
    </citation>
    <scope>NUCLEOTIDE SEQUENCE [LARGE SCALE GENOMIC DNA]</scope>
</reference>
<evidence type="ECO:0000313" key="1">
    <source>
        <dbReference type="EMBL" id="GFO10005.1"/>
    </source>
</evidence>
<dbReference type="Proteomes" id="UP000735302">
    <property type="component" value="Unassembled WGS sequence"/>
</dbReference>
<proteinExistence type="predicted"/>
<evidence type="ECO:0000313" key="2">
    <source>
        <dbReference type="Proteomes" id="UP000735302"/>
    </source>
</evidence>
<organism evidence="1 2">
    <name type="scientific">Plakobranchus ocellatus</name>
    <dbReference type="NCBI Taxonomy" id="259542"/>
    <lineage>
        <taxon>Eukaryota</taxon>
        <taxon>Metazoa</taxon>
        <taxon>Spiralia</taxon>
        <taxon>Lophotrochozoa</taxon>
        <taxon>Mollusca</taxon>
        <taxon>Gastropoda</taxon>
        <taxon>Heterobranchia</taxon>
        <taxon>Euthyneura</taxon>
        <taxon>Panpulmonata</taxon>
        <taxon>Sacoglossa</taxon>
        <taxon>Placobranchoidea</taxon>
        <taxon>Plakobranchidae</taxon>
        <taxon>Plakobranchus</taxon>
    </lineage>
</organism>
<sequence length="69" mass="7738">MIHHIVRRGELPVAVTSAHAMHVMDEVTNNYMYDNHVSCVEALFVYIKYVHCLLPGDLRFLGPGGATLN</sequence>
<name>A0AAV4ASZ3_9GAST</name>